<dbReference type="SMART" id="SM00060">
    <property type="entry name" value="FN3"/>
    <property type="match status" value="1"/>
</dbReference>
<keyword evidence="1 7" id="KW-0732">Signal</keyword>
<dbReference type="InterPro" id="IPR036116">
    <property type="entry name" value="FN3_sf"/>
</dbReference>
<dbReference type="GO" id="GO:0005576">
    <property type="term" value="C:extracellular region"/>
    <property type="evidence" value="ECO:0007669"/>
    <property type="project" value="InterPro"/>
</dbReference>
<dbReference type="GO" id="GO:0004869">
    <property type="term" value="F:cysteine-type endopeptidase inhibitor activity"/>
    <property type="evidence" value="ECO:0007669"/>
    <property type="project" value="InterPro"/>
</dbReference>
<dbReference type="Pfam" id="PF03330">
    <property type="entry name" value="DPBB_1"/>
    <property type="match status" value="1"/>
</dbReference>
<keyword evidence="5" id="KW-0624">Polysaccharide degradation</keyword>
<feature type="signal peptide" evidence="7">
    <location>
        <begin position="1"/>
        <end position="31"/>
    </location>
</feature>
<evidence type="ECO:0000259" key="8">
    <source>
        <dbReference type="PROSITE" id="PS50853"/>
    </source>
</evidence>
<dbReference type="GO" id="GO:0030246">
    <property type="term" value="F:carbohydrate binding"/>
    <property type="evidence" value="ECO:0007669"/>
    <property type="project" value="InterPro"/>
</dbReference>
<sequence length="296" mass="30331">MRLTPQHTLRWVTPAFGAMLLLVSGTGPASAVPIGESRTGKMTWYDDTGYGACGTQINAATEDLVAVSYAWWTTANPNADPLCNGISVQVTYNGRTITVPVKDKCPGCPAEHIDLSKSAFQKLAPLDVGVVNGITWKFVSTNGGGGGSDTQAPSAPSGLYSPSKTSSSVSLAWNASSDNIGVTGYDVYRDGTKVSTATGTGATVSGLSASTSYSFTVKARDAAGNISAASNSLPVTTSAGSGGGGTCPTAWSSTQSYVPGDVVSYAGHKYTATYYSTGAIPNDPSSWAVWRDDGTC</sequence>
<dbReference type="Gene3D" id="2.10.10.20">
    <property type="entry name" value="Carbohydrate-binding module superfamily 5/12"/>
    <property type="match status" value="1"/>
</dbReference>
<dbReference type="InterPro" id="IPR036573">
    <property type="entry name" value="CBM_sf_5/12"/>
</dbReference>
<dbReference type="PANTHER" id="PTHR31836">
    <property type="match status" value="1"/>
</dbReference>
<protein>
    <recommendedName>
        <fullName evidence="8">Fibronectin type-III domain-containing protein</fullName>
    </recommendedName>
</protein>
<keyword evidence="2" id="KW-0378">Hydrolase</keyword>
<feature type="compositionally biased region" description="Polar residues" evidence="6">
    <location>
        <begin position="149"/>
        <end position="161"/>
    </location>
</feature>
<dbReference type="InterPro" id="IPR051477">
    <property type="entry name" value="Expansin_CellWall"/>
</dbReference>
<keyword evidence="3" id="KW-0119">Carbohydrate metabolism</keyword>
<dbReference type="KEGG" id="sdv:BN159_0395"/>
<dbReference type="STRING" id="1214101.BN159_0395"/>
<evidence type="ECO:0000256" key="2">
    <source>
        <dbReference type="ARBA" id="ARBA00022801"/>
    </source>
</evidence>
<dbReference type="EMBL" id="HE971709">
    <property type="protein sequence ID" value="CCK24774.1"/>
    <property type="molecule type" value="Genomic_DNA"/>
</dbReference>
<name>K4QWL3_STRDJ</name>
<keyword evidence="4" id="KW-0326">Glycosidase</keyword>
<evidence type="ECO:0000256" key="3">
    <source>
        <dbReference type="ARBA" id="ARBA00023277"/>
    </source>
</evidence>
<dbReference type="GO" id="GO:0004553">
    <property type="term" value="F:hydrolase activity, hydrolyzing O-glycosyl compounds"/>
    <property type="evidence" value="ECO:0007669"/>
    <property type="project" value="InterPro"/>
</dbReference>
<dbReference type="Pfam" id="PF02839">
    <property type="entry name" value="CBM_5_12"/>
    <property type="match status" value="1"/>
</dbReference>
<dbReference type="Pfam" id="PF00041">
    <property type="entry name" value="fn3"/>
    <property type="match status" value="1"/>
</dbReference>
<feature type="domain" description="Fibronectin type-III" evidence="8">
    <location>
        <begin position="152"/>
        <end position="240"/>
    </location>
</feature>
<evidence type="ECO:0000256" key="1">
    <source>
        <dbReference type="ARBA" id="ARBA00022729"/>
    </source>
</evidence>
<feature type="chain" id="PRO_5003883281" description="Fibronectin type-III domain-containing protein" evidence="7">
    <location>
        <begin position="32"/>
        <end position="296"/>
    </location>
</feature>
<dbReference type="FunFam" id="2.60.40.10:FF:001114">
    <property type="entry name" value="Chitinase A1"/>
    <property type="match status" value="1"/>
</dbReference>
<dbReference type="AlphaFoldDB" id="K4QWL3"/>
<dbReference type="Gene3D" id="2.40.40.10">
    <property type="entry name" value="RlpA-like domain"/>
    <property type="match status" value="1"/>
</dbReference>
<dbReference type="HOGENOM" id="CLU_939809_0_0_11"/>
<organism evidence="9 10">
    <name type="scientific">Streptomyces davaonensis (strain DSM 101723 / JCM 4913 / KCC S-0913 / 768)</name>
    <dbReference type="NCBI Taxonomy" id="1214101"/>
    <lineage>
        <taxon>Bacteria</taxon>
        <taxon>Bacillati</taxon>
        <taxon>Actinomycetota</taxon>
        <taxon>Actinomycetes</taxon>
        <taxon>Kitasatosporales</taxon>
        <taxon>Streptomycetaceae</taxon>
        <taxon>Streptomyces</taxon>
    </lineage>
</organism>
<gene>
    <name evidence="9" type="ORF">BN159_0395</name>
</gene>
<dbReference type="PATRIC" id="fig|1214101.3.peg.398"/>
<dbReference type="eggNOG" id="COG0797">
    <property type="taxonomic scope" value="Bacteria"/>
</dbReference>
<keyword evidence="10" id="KW-1185">Reference proteome</keyword>
<evidence type="ECO:0000256" key="5">
    <source>
        <dbReference type="ARBA" id="ARBA00023326"/>
    </source>
</evidence>
<dbReference type="SUPFAM" id="SSF49265">
    <property type="entry name" value="Fibronectin type III"/>
    <property type="match status" value="1"/>
</dbReference>
<evidence type="ECO:0000256" key="7">
    <source>
        <dbReference type="SAM" id="SignalP"/>
    </source>
</evidence>
<dbReference type="PANTHER" id="PTHR31836:SF28">
    <property type="entry name" value="SRCR DOMAIN-CONTAINING PROTEIN-RELATED"/>
    <property type="match status" value="1"/>
</dbReference>
<dbReference type="InterPro" id="IPR048197">
    <property type="entry name" value="Papain_inhib"/>
</dbReference>
<dbReference type="eggNOG" id="COG3979">
    <property type="taxonomic scope" value="Bacteria"/>
</dbReference>
<dbReference type="InterPro" id="IPR003610">
    <property type="entry name" value="CBM5/12"/>
</dbReference>
<dbReference type="PROSITE" id="PS50853">
    <property type="entry name" value="FN3"/>
    <property type="match status" value="1"/>
</dbReference>
<dbReference type="eggNOG" id="COG3325">
    <property type="taxonomic scope" value="Bacteria"/>
</dbReference>
<dbReference type="InterPro" id="IPR003961">
    <property type="entry name" value="FN3_dom"/>
</dbReference>
<dbReference type="GO" id="GO:0000272">
    <property type="term" value="P:polysaccharide catabolic process"/>
    <property type="evidence" value="ECO:0007669"/>
    <property type="project" value="UniProtKB-KW"/>
</dbReference>
<dbReference type="Proteomes" id="UP000008043">
    <property type="component" value="Chromosome"/>
</dbReference>
<evidence type="ECO:0000313" key="9">
    <source>
        <dbReference type="EMBL" id="CCK24774.1"/>
    </source>
</evidence>
<dbReference type="InterPro" id="IPR009009">
    <property type="entry name" value="RlpA-like_DPBB"/>
</dbReference>
<dbReference type="SUPFAM" id="SSF50685">
    <property type="entry name" value="Barwin-like endoglucanases"/>
    <property type="match status" value="1"/>
</dbReference>
<dbReference type="CDD" id="cd12215">
    <property type="entry name" value="ChiC_BD"/>
    <property type="match status" value="1"/>
</dbReference>
<dbReference type="GO" id="GO:0004867">
    <property type="term" value="F:serine-type endopeptidase inhibitor activity"/>
    <property type="evidence" value="ECO:0007669"/>
    <property type="project" value="InterPro"/>
</dbReference>
<dbReference type="SMART" id="SM00495">
    <property type="entry name" value="ChtBD3"/>
    <property type="match status" value="1"/>
</dbReference>
<evidence type="ECO:0000256" key="4">
    <source>
        <dbReference type="ARBA" id="ARBA00023295"/>
    </source>
</evidence>
<reference evidence="9 10" key="1">
    <citation type="journal article" date="2012" name="J. Bacteriol.">
        <title>Genome sequence of the bacterium Streptomyces davawensis JCM 4913 and heterologous production of the unique antibiotic roseoflavin.</title>
        <authorList>
            <person name="Jankowitsch F."/>
            <person name="Schwarz J."/>
            <person name="Ruckert C."/>
            <person name="Gust B."/>
            <person name="Szczepanowski R."/>
            <person name="Blom J."/>
            <person name="Pelzer S."/>
            <person name="Kalinowski J."/>
            <person name="Mack M."/>
        </authorList>
    </citation>
    <scope>NUCLEOTIDE SEQUENCE [LARGE SCALE GENOMIC DNA]</scope>
    <source>
        <strain evidence="10">DSM 101723 / JCM 4913 / KCC S-0913 / 768</strain>
    </source>
</reference>
<dbReference type="SUPFAM" id="SSF51055">
    <property type="entry name" value="Carbohydrate binding domain"/>
    <property type="match status" value="1"/>
</dbReference>
<dbReference type="NCBIfam" id="NF041659">
    <property type="entry name" value="Papain_Inhib"/>
    <property type="match status" value="1"/>
</dbReference>
<proteinExistence type="predicted"/>
<evidence type="ECO:0000313" key="10">
    <source>
        <dbReference type="Proteomes" id="UP000008043"/>
    </source>
</evidence>
<dbReference type="CDD" id="cd22273">
    <property type="entry name" value="DPBB_SPI-like"/>
    <property type="match status" value="1"/>
</dbReference>
<dbReference type="InterPro" id="IPR036908">
    <property type="entry name" value="RlpA-like_sf"/>
</dbReference>
<dbReference type="InterPro" id="IPR013783">
    <property type="entry name" value="Ig-like_fold"/>
</dbReference>
<dbReference type="CDD" id="cd00063">
    <property type="entry name" value="FN3"/>
    <property type="match status" value="1"/>
</dbReference>
<dbReference type="Gene3D" id="2.60.40.10">
    <property type="entry name" value="Immunoglobulins"/>
    <property type="match status" value="1"/>
</dbReference>
<accession>K4QWL3</accession>
<evidence type="ECO:0000256" key="6">
    <source>
        <dbReference type="SAM" id="MobiDB-lite"/>
    </source>
</evidence>
<feature type="region of interest" description="Disordered" evidence="6">
    <location>
        <begin position="142"/>
        <end position="161"/>
    </location>
</feature>